<reference evidence="2" key="2">
    <citation type="submission" date="2022-01" db="EMBL/GenBank/DDBJ databases">
        <authorList>
            <person name="Yamashiro T."/>
            <person name="Shiraishi A."/>
            <person name="Satake H."/>
            <person name="Nakayama K."/>
        </authorList>
    </citation>
    <scope>NUCLEOTIDE SEQUENCE</scope>
</reference>
<evidence type="ECO:0000256" key="1">
    <source>
        <dbReference type="SAM" id="Coils"/>
    </source>
</evidence>
<keyword evidence="3" id="KW-1185">Reference proteome</keyword>
<accession>A0ABQ4XZF5</accession>
<sequence length="464" mass="52667">MALPNEHQLKFNTYKDAKTLMEAIEKSSEGLDQIYDRLQKLISQLEIHGETISQEDANLKLLRSLPSKWKTHTLIWRNKPNLEDLSMDDFTNEAVKTAYGISAANSKANALTLPNVDSLSDAVIYSFFANHSNSSQLDNEDLKQIDPDDLEEMDLKWQMAMLTMRARRFLKNTGRNLGVNRTDTIGFDKSKRDGFGYDWSDQAEKGPTDFALMSYTSSSSSSLDTDVSTCSKAFLKSYETLKEHYDNLTKDFNKSQLNVGAYKAGLESVEARLDVYKKNEAVFEEDIKILKLDIMLRDNALTKLRKKFEKAEKERDDLKLTLEKFENSSKNLSKLLDIQVSDKFKTGVGYDSQVFDSQVNDKYKTGKGYHAVPPLYTGNFMPPKHDFVLADKDEYVFSGSITSVPAIATSEVTTSESKPKSASEPLIKDWISDSENENEIEFNTRQRKPSIAKVEFVKSSKHVK</sequence>
<evidence type="ECO:0000313" key="2">
    <source>
        <dbReference type="EMBL" id="GJS70268.1"/>
    </source>
</evidence>
<evidence type="ECO:0000313" key="3">
    <source>
        <dbReference type="Proteomes" id="UP001151760"/>
    </source>
</evidence>
<dbReference type="EMBL" id="BQNB010009923">
    <property type="protein sequence ID" value="GJS70268.1"/>
    <property type="molecule type" value="Genomic_DNA"/>
</dbReference>
<feature type="coiled-coil region" evidence="1">
    <location>
        <begin position="266"/>
        <end position="335"/>
    </location>
</feature>
<reference evidence="2" key="1">
    <citation type="journal article" date="2022" name="Int. J. Mol. Sci.">
        <title>Draft Genome of Tanacetum Coccineum: Genomic Comparison of Closely Related Tanacetum-Family Plants.</title>
        <authorList>
            <person name="Yamashiro T."/>
            <person name="Shiraishi A."/>
            <person name="Nakayama K."/>
            <person name="Satake H."/>
        </authorList>
    </citation>
    <scope>NUCLEOTIDE SEQUENCE</scope>
</reference>
<gene>
    <name evidence="2" type="ORF">Tco_0703109</name>
</gene>
<name>A0ABQ4XZF5_9ASTR</name>
<protein>
    <submittedName>
        <fullName evidence="2">Uncharacterized protein</fullName>
    </submittedName>
</protein>
<organism evidence="2 3">
    <name type="scientific">Tanacetum coccineum</name>
    <dbReference type="NCBI Taxonomy" id="301880"/>
    <lineage>
        <taxon>Eukaryota</taxon>
        <taxon>Viridiplantae</taxon>
        <taxon>Streptophyta</taxon>
        <taxon>Embryophyta</taxon>
        <taxon>Tracheophyta</taxon>
        <taxon>Spermatophyta</taxon>
        <taxon>Magnoliopsida</taxon>
        <taxon>eudicotyledons</taxon>
        <taxon>Gunneridae</taxon>
        <taxon>Pentapetalae</taxon>
        <taxon>asterids</taxon>
        <taxon>campanulids</taxon>
        <taxon>Asterales</taxon>
        <taxon>Asteraceae</taxon>
        <taxon>Asteroideae</taxon>
        <taxon>Anthemideae</taxon>
        <taxon>Anthemidinae</taxon>
        <taxon>Tanacetum</taxon>
    </lineage>
</organism>
<comment type="caution">
    <text evidence="2">The sequence shown here is derived from an EMBL/GenBank/DDBJ whole genome shotgun (WGS) entry which is preliminary data.</text>
</comment>
<dbReference type="Pfam" id="PF14223">
    <property type="entry name" value="Retrotran_gag_2"/>
    <property type="match status" value="1"/>
</dbReference>
<dbReference type="Proteomes" id="UP001151760">
    <property type="component" value="Unassembled WGS sequence"/>
</dbReference>
<proteinExistence type="predicted"/>
<keyword evidence="1" id="KW-0175">Coiled coil</keyword>